<dbReference type="GO" id="GO:0016787">
    <property type="term" value="F:hydrolase activity"/>
    <property type="evidence" value="ECO:0007669"/>
    <property type="project" value="UniProtKB-KW"/>
</dbReference>
<keyword evidence="2" id="KW-0378">Hydrolase</keyword>
<dbReference type="InterPro" id="IPR050266">
    <property type="entry name" value="AB_hydrolase_sf"/>
</dbReference>
<sequence>MGRAHRGAVLLVHGFGADMTVGGMFVPLAERLADADFTVLRFSFRGHGGSGGTPRGVTIAGELLDLQAAVEHLLDRAGGPLAIVASSFGAVSTTLSLPWLGERLDRFALWAPVLDLRRTFLDPELPWGDENFGPDQRKLLETQGFLRLHGGFEAGRVLFDEFRHYDPLKCFTTSSVPALVVHGDEDASVSYEIARRAAAGRPNTRFHTARGADHGFGTPDRRAEVVAITARWLADGLGTP</sequence>
<keyword evidence="3" id="KW-1185">Reference proteome</keyword>
<dbReference type="KEGG" id="amog:QRX60_50985"/>
<dbReference type="SUPFAM" id="SSF53474">
    <property type="entry name" value="alpha/beta-Hydrolases"/>
    <property type="match status" value="1"/>
</dbReference>
<evidence type="ECO:0000259" key="1">
    <source>
        <dbReference type="Pfam" id="PF12697"/>
    </source>
</evidence>
<name>A0A9Y2NHU0_9PSEU</name>
<dbReference type="EMBL" id="CP127295">
    <property type="protein sequence ID" value="WIY02219.1"/>
    <property type="molecule type" value="Genomic_DNA"/>
</dbReference>
<proteinExistence type="predicted"/>
<reference evidence="2 3" key="1">
    <citation type="submission" date="2023-06" db="EMBL/GenBank/DDBJ databases">
        <authorList>
            <person name="Oyuntsetseg B."/>
            <person name="Kim S.B."/>
        </authorList>
    </citation>
    <scope>NUCLEOTIDE SEQUENCE [LARGE SCALE GENOMIC DNA]</scope>
    <source>
        <strain evidence="2 3">4-36</strain>
    </source>
</reference>
<dbReference type="RefSeq" id="WP_285998648.1">
    <property type="nucleotide sequence ID" value="NZ_CP127295.1"/>
</dbReference>
<dbReference type="Pfam" id="PF12697">
    <property type="entry name" value="Abhydrolase_6"/>
    <property type="match status" value="1"/>
</dbReference>
<dbReference type="Proteomes" id="UP001239397">
    <property type="component" value="Chromosome"/>
</dbReference>
<protein>
    <submittedName>
        <fullName evidence="2">Alpha/beta fold hydrolase</fullName>
    </submittedName>
</protein>
<dbReference type="AlphaFoldDB" id="A0A9Y2NHU0"/>
<evidence type="ECO:0000313" key="3">
    <source>
        <dbReference type="Proteomes" id="UP001239397"/>
    </source>
</evidence>
<dbReference type="InterPro" id="IPR029058">
    <property type="entry name" value="AB_hydrolase_fold"/>
</dbReference>
<feature type="domain" description="AB hydrolase-1" evidence="1">
    <location>
        <begin position="9"/>
        <end position="227"/>
    </location>
</feature>
<gene>
    <name evidence="2" type="ORF">QRX60_50985</name>
</gene>
<organism evidence="2 3">
    <name type="scientific">Amycolatopsis mongoliensis</name>
    <dbReference type="NCBI Taxonomy" id="715475"/>
    <lineage>
        <taxon>Bacteria</taxon>
        <taxon>Bacillati</taxon>
        <taxon>Actinomycetota</taxon>
        <taxon>Actinomycetes</taxon>
        <taxon>Pseudonocardiales</taxon>
        <taxon>Pseudonocardiaceae</taxon>
        <taxon>Amycolatopsis</taxon>
    </lineage>
</organism>
<dbReference type="InterPro" id="IPR000073">
    <property type="entry name" value="AB_hydrolase_1"/>
</dbReference>
<dbReference type="PANTHER" id="PTHR43798">
    <property type="entry name" value="MONOACYLGLYCEROL LIPASE"/>
    <property type="match status" value="1"/>
</dbReference>
<evidence type="ECO:0000313" key="2">
    <source>
        <dbReference type="EMBL" id="WIY02219.1"/>
    </source>
</evidence>
<dbReference type="Gene3D" id="3.40.50.1820">
    <property type="entry name" value="alpha/beta hydrolase"/>
    <property type="match status" value="1"/>
</dbReference>
<dbReference type="PANTHER" id="PTHR43798:SF6">
    <property type="entry name" value="HYDROLASE, PUTATIVE (AFU_ORTHOLOGUE AFUA_4G13070)-RELATED"/>
    <property type="match status" value="1"/>
</dbReference>
<accession>A0A9Y2NHU0</accession>